<accession>A0A2K3NW29</accession>
<reference evidence="1 2" key="1">
    <citation type="journal article" date="2014" name="Am. J. Bot.">
        <title>Genome assembly and annotation for red clover (Trifolium pratense; Fabaceae).</title>
        <authorList>
            <person name="Istvanek J."/>
            <person name="Jaros M."/>
            <person name="Krenek A."/>
            <person name="Repkova J."/>
        </authorList>
    </citation>
    <scope>NUCLEOTIDE SEQUENCE [LARGE SCALE GENOMIC DNA]</scope>
    <source>
        <strain evidence="2">cv. Tatra</strain>
        <tissue evidence="1">Young leaves</tissue>
    </source>
</reference>
<name>A0A2K3NW29_TRIPR</name>
<organism evidence="1 2">
    <name type="scientific">Trifolium pratense</name>
    <name type="common">Red clover</name>
    <dbReference type="NCBI Taxonomy" id="57577"/>
    <lineage>
        <taxon>Eukaryota</taxon>
        <taxon>Viridiplantae</taxon>
        <taxon>Streptophyta</taxon>
        <taxon>Embryophyta</taxon>
        <taxon>Tracheophyta</taxon>
        <taxon>Spermatophyta</taxon>
        <taxon>Magnoliopsida</taxon>
        <taxon>eudicotyledons</taxon>
        <taxon>Gunneridae</taxon>
        <taxon>Pentapetalae</taxon>
        <taxon>rosids</taxon>
        <taxon>fabids</taxon>
        <taxon>Fabales</taxon>
        <taxon>Fabaceae</taxon>
        <taxon>Papilionoideae</taxon>
        <taxon>50 kb inversion clade</taxon>
        <taxon>NPAAA clade</taxon>
        <taxon>Hologalegina</taxon>
        <taxon>IRL clade</taxon>
        <taxon>Trifolieae</taxon>
        <taxon>Trifolium</taxon>
    </lineage>
</organism>
<protein>
    <submittedName>
        <fullName evidence="1">Uncharacterized protein</fullName>
    </submittedName>
</protein>
<evidence type="ECO:0000313" key="2">
    <source>
        <dbReference type="Proteomes" id="UP000236291"/>
    </source>
</evidence>
<gene>
    <name evidence="1" type="ORF">L195_g003736</name>
</gene>
<dbReference type="AlphaFoldDB" id="A0A2K3NW29"/>
<dbReference type="Proteomes" id="UP000236291">
    <property type="component" value="Unassembled WGS sequence"/>
</dbReference>
<reference evidence="1 2" key="2">
    <citation type="journal article" date="2017" name="Front. Plant Sci.">
        <title>Gene Classification and Mining of Molecular Markers Useful in Red Clover (Trifolium pratense) Breeding.</title>
        <authorList>
            <person name="Istvanek J."/>
            <person name="Dluhosova J."/>
            <person name="Dluhos P."/>
            <person name="Patkova L."/>
            <person name="Nedelnik J."/>
            <person name="Repkova J."/>
        </authorList>
    </citation>
    <scope>NUCLEOTIDE SEQUENCE [LARGE SCALE GENOMIC DNA]</scope>
    <source>
        <strain evidence="2">cv. Tatra</strain>
        <tissue evidence="1">Young leaves</tissue>
    </source>
</reference>
<proteinExistence type="predicted"/>
<evidence type="ECO:0000313" key="1">
    <source>
        <dbReference type="EMBL" id="PNY07248.1"/>
    </source>
</evidence>
<dbReference type="EMBL" id="ASHM01001768">
    <property type="protein sequence ID" value="PNY07248.1"/>
    <property type="molecule type" value="Genomic_DNA"/>
</dbReference>
<sequence length="34" mass="3528">MTSTASTASFRTGFSFANKASTLAILAATTPAFW</sequence>
<comment type="caution">
    <text evidence="1">The sequence shown here is derived from an EMBL/GenBank/DDBJ whole genome shotgun (WGS) entry which is preliminary data.</text>
</comment>